<comment type="caution">
    <text evidence="1">The sequence shown here is derived from an EMBL/GenBank/DDBJ whole genome shotgun (WGS) entry which is preliminary data.</text>
</comment>
<reference evidence="1" key="1">
    <citation type="submission" date="2022-11" db="EMBL/GenBank/DDBJ databases">
        <authorList>
            <person name="Hyden B.L."/>
            <person name="Feng K."/>
            <person name="Yates T."/>
            <person name="Jawdy S."/>
            <person name="Smart L.B."/>
            <person name="Muchero W."/>
        </authorList>
    </citation>
    <scope>NUCLEOTIDE SEQUENCE</scope>
    <source>
        <tissue evidence="1">Shoot tip</tissue>
    </source>
</reference>
<sequence length="241" mass="26731">MWHRARLISTRQLCTATRRRINDEGDWFYSSEWWGTGTDGHTVFRSTSDKGNGIVSVLAYPSSRPSEVEWGETEKWLERRYAEEIHKNNFKGEVGGGFSIIGYQWRTLHFNDETRQSAVKVMAAYHRQQSQPSAAGSIFLMQQPHCLAVPYLKSMVSAGLATIASCNNDLVDAIYGKKTIRILCIGHGGGSLPLFLATKIQGAVVDIVEIDPLVISASIRAMGFPSFSVMNSPWSACLVKA</sequence>
<dbReference type="SUPFAM" id="SSF53335">
    <property type="entry name" value="S-adenosyl-L-methionine-dependent methyltransferases"/>
    <property type="match status" value="1"/>
</dbReference>
<name>A0A9Q0Z937_SALPP</name>
<accession>A0A9Q0Z937</accession>
<keyword evidence="1" id="KW-0489">Methyltransferase</keyword>
<proteinExistence type="predicted"/>
<dbReference type="GO" id="GO:0008168">
    <property type="term" value="F:methyltransferase activity"/>
    <property type="evidence" value="ECO:0007669"/>
    <property type="project" value="UniProtKB-KW"/>
</dbReference>
<gene>
    <name evidence="1" type="ORF">OIU79_004054</name>
</gene>
<keyword evidence="2" id="KW-1185">Reference proteome</keyword>
<dbReference type="GO" id="GO:0032259">
    <property type="term" value="P:methylation"/>
    <property type="evidence" value="ECO:0007669"/>
    <property type="project" value="UniProtKB-KW"/>
</dbReference>
<evidence type="ECO:0000313" key="1">
    <source>
        <dbReference type="EMBL" id="KAJ6725820.1"/>
    </source>
</evidence>
<dbReference type="EMBL" id="JAPFFK010000013">
    <property type="protein sequence ID" value="KAJ6725820.1"/>
    <property type="molecule type" value="Genomic_DNA"/>
</dbReference>
<keyword evidence="1" id="KW-0808">Transferase</keyword>
<dbReference type="OrthoDB" id="411785at2759"/>
<evidence type="ECO:0000313" key="2">
    <source>
        <dbReference type="Proteomes" id="UP001151532"/>
    </source>
</evidence>
<dbReference type="Gene3D" id="3.40.50.150">
    <property type="entry name" value="Vaccinia Virus protein VP39"/>
    <property type="match status" value="1"/>
</dbReference>
<organism evidence="1 2">
    <name type="scientific">Salix purpurea</name>
    <name type="common">Purple osier willow</name>
    <dbReference type="NCBI Taxonomy" id="77065"/>
    <lineage>
        <taxon>Eukaryota</taxon>
        <taxon>Viridiplantae</taxon>
        <taxon>Streptophyta</taxon>
        <taxon>Embryophyta</taxon>
        <taxon>Tracheophyta</taxon>
        <taxon>Spermatophyta</taxon>
        <taxon>Magnoliopsida</taxon>
        <taxon>eudicotyledons</taxon>
        <taxon>Gunneridae</taxon>
        <taxon>Pentapetalae</taxon>
        <taxon>rosids</taxon>
        <taxon>fabids</taxon>
        <taxon>Malpighiales</taxon>
        <taxon>Salicaceae</taxon>
        <taxon>Saliceae</taxon>
        <taxon>Salix</taxon>
    </lineage>
</organism>
<dbReference type="InterPro" id="IPR029063">
    <property type="entry name" value="SAM-dependent_MTases_sf"/>
</dbReference>
<reference evidence="1" key="2">
    <citation type="journal article" date="2023" name="Int. J. Mol. Sci.">
        <title>De Novo Assembly and Annotation of 11 Diverse Shrub Willow (Salix) Genomes Reveals Novel Gene Organization in Sex-Linked Regions.</title>
        <authorList>
            <person name="Hyden B."/>
            <person name="Feng K."/>
            <person name="Yates T.B."/>
            <person name="Jawdy S."/>
            <person name="Cereghino C."/>
            <person name="Smart L.B."/>
            <person name="Muchero W."/>
        </authorList>
    </citation>
    <scope>NUCLEOTIDE SEQUENCE</scope>
    <source>
        <tissue evidence="1">Shoot tip</tissue>
    </source>
</reference>
<dbReference type="AlphaFoldDB" id="A0A9Q0Z937"/>
<dbReference type="Proteomes" id="UP001151532">
    <property type="component" value="Chromosome 8"/>
</dbReference>
<protein>
    <submittedName>
        <fullName evidence="1">SAM-DEPENDENT METHYLTRANSFERASE SUPERFAMILY PROTEIN</fullName>
    </submittedName>
</protein>